<dbReference type="EMBL" id="REGN01000885">
    <property type="protein sequence ID" value="RNA38371.1"/>
    <property type="molecule type" value="Genomic_DNA"/>
</dbReference>
<protein>
    <submittedName>
        <fullName evidence="2">Uncharacterized protein</fullName>
    </submittedName>
</protein>
<dbReference type="Proteomes" id="UP000276133">
    <property type="component" value="Unassembled WGS sequence"/>
</dbReference>
<proteinExistence type="predicted"/>
<comment type="caution">
    <text evidence="2">The sequence shown here is derived from an EMBL/GenBank/DDBJ whole genome shotgun (WGS) entry which is preliminary data.</text>
</comment>
<organism evidence="2 3">
    <name type="scientific">Brachionus plicatilis</name>
    <name type="common">Marine rotifer</name>
    <name type="synonym">Brachionus muelleri</name>
    <dbReference type="NCBI Taxonomy" id="10195"/>
    <lineage>
        <taxon>Eukaryota</taxon>
        <taxon>Metazoa</taxon>
        <taxon>Spiralia</taxon>
        <taxon>Gnathifera</taxon>
        <taxon>Rotifera</taxon>
        <taxon>Eurotatoria</taxon>
        <taxon>Monogononta</taxon>
        <taxon>Pseudotrocha</taxon>
        <taxon>Ploima</taxon>
        <taxon>Brachionidae</taxon>
        <taxon>Brachionus</taxon>
    </lineage>
</organism>
<keyword evidence="3" id="KW-1185">Reference proteome</keyword>
<keyword evidence="1" id="KW-0732">Signal</keyword>
<evidence type="ECO:0000313" key="3">
    <source>
        <dbReference type="Proteomes" id="UP000276133"/>
    </source>
</evidence>
<feature type="signal peptide" evidence="1">
    <location>
        <begin position="1"/>
        <end position="15"/>
    </location>
</feature>
<sequence>MIIMLFMVFITPILSQSIDGMFQYCPSHTKRSLYDSNELDCNHPNVRYGESNEYTPLQLSSIECWDMIYTKKCDSNLMLCEEDRCYFIEKPKLDFALWNTREFEIINCEYYAKTIKAENETSPLFQPKNGLLVGQGEFYAKLEFCSIGDKMIVWKRDIINSCLFKFIGKINFTKIDNIFYSDKEKILLETYSKEHECDMVLLKTNNDIYITIEDRETRINQLIDLTLADTDYKVFNLFTKLKTMMSVKFCYSIMALLKTFRRSNKIYRINDQYGNDLNILAEKEELYKFECISLTRVTFNNISLECYTNMQCDIVSSKYIHLNDSNADDSLESSR</sequence>
<name>A0A3M7SR76_BRAPC</name>
<dbReference type="AlphaFoldDB" id="A0A3M7SR76"/>
<feature type="chain" id="PRO_5017951232" evidence="1">
    <location>
        <begin position="16"/>
        <end position="335"/>
    </location>
</feature>
<evidence type="ECO:0000313" key="2">
    <source>
        <dbReference type="EMBL" id="RNA38371.1"/>
    </source>
</evidence>
<evidence type="ECO:0000256" key="1">
    <source>
        <dbReference type="SAM" id="SignalP"/>
    </source>
</evidence>
<gene>
    <name evidence="2" type="ORF">BpHYR1_018245</name>
</gene>
<reference evidence="2 3" key="1">
    <citation type="journal article" date="2018" name="Sci. Rep.">
        <title>Genomic signatures of local adaptation to the degree of environmental predictability in rotifers.</title>
        <authorList>
            <person name="Franch-Gras L."/>
            <person name="Hahn C."/>
            <person name="Garcia-Roger E.M."/>
            <person name="Carmona M.J."/>
            <person name="Serra M."/>
            <person name="Gomez A."/>
        </authorList>
    </citation>
    <scope>NUCLEOTIDE SEQUENCE [LARGE SCALE GENOMIC DNA]</scope>
    <source>
        <strain evidence="2">HYR1</strain>
    </source>
</reference>
<accession>A0A3M7SR76</accession>